<keyword evidence="2" id="KW-0472">Membrane</keyword>
<accession>A0A444RZV9</accession>
<organism evidence="3 4">
    <name type="scientific">Verticillium dahliae</name>
    <name type="common">Verticillium wilt</name>
    <dbReference type="NCBI Taxonomy" id="27337"/>
    <lineage>
        <taxon>Eukaryota</taxon>
        <taxon>Fungi</taxon>
        <taxon>Dikarya</taxon>
        <taxon>Ascomycota</taxon>
        <taxon>Pezizomycotina</taxon>
        <taxon>Sordariomycetes</taxon>
        <taxon>Hypocreomycetidae</taxon>
        <taxon>Glomerellales</taxon>
        <taxon>Plectosphaerellaceae</taxon>
        <taxon>Verticillium</taxon>
    </lineage>
</organism>
<dbReference type="EMBL" id="RSDZ01000047">
    <property type="protein sequence ID" value="RXG46702.1"/>
    <property type="molecule type" value="Genomic_DNA"/>
</dbReference>
<evidence type="ECO:0000313" key="4">
    <source>
        <dbReference type="Proteomes" id="UP000288725"/>
    </source>
</evidence>
<protein>
    <submittedName>
        <fullName evidence="3">Uncharacterized protein</fullName>
    </submittedName>
</protein>
<reference evidence="3 4" key="1">
    <citation type="submission" date="2018-12" db="EMBL/GenBank/DDBJ databases">
        <title>Genome of Verticillium dahliae isolate Getta Getta.</title>
        <authorList>
            <person name="Gardiner D.M."/>
        </authorList>
    </citation>
    <scope>NUCLEOTIDE SEQUENCE [LARGE SCALE GENOMIC DNA]</scope>
    <source>
        <strain evidence="3 4">Getta Getta</strain>
    </source>
</reference>
<comment type="caution">
    <text evidence="3">The sequence shown here is derived from an EMBL/GenBank/DDBJ whole genome shotgun (WGS) entry which is preliminary data.</text>
</comment>
<evidence type="ECO:0000313" key="3">
    <source>
        <dbReference type="EMBL" id="RXG46702.1"/>
    </source>
</evidence>
<name>A0A444RZV9_VERDA</name>
<dbReference type="AlphaFoldDB" id="A0A444RZV9"/>
<feature type="transmembrane region" description="Helical" evidence="2">
    <location>
        <begin position="6"/>
        <end position="32"/>
    </location>
</feature>
<dbReference type="Proteomes" id="UP000288725">
    <property type="component" value="Chromosome 6"/>
</dbReference>
<proteinExistence type="predicted"/>
<gene>
    <name evidence="3" type="ORF">VDGE_21342</name>
</gene>
<evidence type="ECO:0000256" key="1">
    <source>
        <dbReference type="SAM" id="MobiDB-lite"/>
    </source>
</evidence>
<evidence type="ECO:0000256" key="2">
    <source>
        <dbReference type="SAM" id="Phobius"/>
    </source>
</evidence>
<feature type="region of interest" description="Disordered" evidence="1">
    <location>
        <begin position="59"/>
        <end position="100"/>
    </location>
</feature>
<sequence length="100" mass="11020">MDVHNVNIIAVALGALAVIILSAASILFCTVFSRAPSRQQPMVSRPRLKQPMLWLRPVSPLSQMGDLPPPPNRPRATSSVYSRDDNGEKGLSIRWNTKTL</sequence>
<keyword evidence="2" id="KW-1133">Transmembrane helix</keyword>
<keyword evidence="2" id="KW-0812">Transmembrane</keyword>